<dbReference type="Pfam" id="PF21032">
    <property type="entry name" value="PROPPIN"/>
    <property type="match status" value="1"/>
</dbReference>
<organism evidence="6 7">
    <name type="scientific">Caenorhabditis bovis</name>
    <dbReference type="NCBI Taxonomy" id="2654633"/>
    <lineage>
        <taxon>Eukaryota</taxon>
        <taxon>Metazoa</taxon>
        <taxon>Ecdysozoa</taxon>
        <taxon>Nematoda</taxon>
        <taxon>Chromadorea</taxon>
        <taxon>Rhabditida</taxon>
        <taxon>Rhabditina</taxon>
        <taxon>Rhabditomorpha</taxon>
        <taxon>Rhabditoidea</taxon>
        <taxon>Rhabditidae</taxon>
        <taxon>Peloderinae</taxon>
        <taxon>Caenorhabditis</taxon>
    </lineage>
</organism>
<feature type="region of interest" description="Disordered" evidence="5">
    <location>
        <begin position="362"/>
        <end position="401"/>
    </location>
</feature>
<dbReference type="OrthoDB" id="1667587at2759"/>
<evidence type="ECO:0000256" key="1">
    <source>
        <dbReference type="ARBA" id="ARBA00022574"/>
    </source>
</evidence>
<dbReference type="GO" id="GO:0006914">
    <property type="term" value="P:autophagy"/>
    <property type="evidence" value="ECO:0007669"/>
    <property type="project" value="UniProtKB-KW"/>
</dbReference>
<dbReference type="EMBL" id="CADEPM010000001">
    <property type="protein sequence ID" value="CAB3396548.1"/>
    <property type="molecule type" value="Genomic_DNA"/>
</dbReference>
<name>A0A8S1E422_9PELO</name>
<keyword evidence="7" id="KW-1185">Reference proteome</keyword>
<evidence type="ECO:0000256" key="2">
    <source>
        <dbReference type="ARBA" id="ARBA00022737"/>
    </source>
</evidence>
<dbReference type="PANTHER" id="PTHR11227">
    <property type="entry name" value="WD-REPEAT PROTEIN INTERACTING WITH PHOSPHOINOSIDES WIPI -RELATED"/>
    <property type="match status" value="1"/>
</dbReference>
<dbReference type="AlphaFoldDB" id="A0A8S1E422"/>
<evidence type="ECO:0000256" key="3">
    <source>
        <dbReference type="ARBA" id="ARBA00023006"/>
    </source>
</evidence>
<dbReference type="InterPro" id="IPR001680">
    <property type="entry name" value="WD40_rpt"/>
</dbReference>
<evidence type="ECO:0000256" key="5">
    <source>
        <dbReference type="SAM" id="MobiDB-lite"/>
    </source>
</evidence>
<dbReference type="Proteomes" id="UP000494206">
    <property type="component" value="Unassembled WGS sequence"/>
</dbReference>
<dbReference type="InterPro" id="IPR048720">
    <property type="entry name" value="PROPPIN"/>
</dbReference>
<accession>A0A8S1E422</accession>
<evidence type="ECO:0000313" key="6">
    <source>
        <dbReference type="EMBL" id="CAB3396548.1"/>
    </source>
</evidence>
<dbReference type="SMART" id="SM00320">
    <property type="entry name" value="WD40"/>
    <property type="match status" value="4"/>
</dbReference>
<proteinExistence type="inferred from homology"/>
<gene>
    <name evidence="6" type="ORF">CBOVIS_LOCUS81</name>
</gene>
<evidence type="ECO:0000256" key="4">
    <source>
        <dbReference type="ARBA" id="ARBA00025740"/>
    </source>
</evidence>
<comment type="similarity">
    <text evidence="4">Belongs to the WD repeat PROPPIN family.</text>
</comment>
<dbReference type="InterPro" id="IPR015943">
    <property type="entry name" value="WD40/YVTN_repeat-like_dom_sf"/>
</dbReference>
<sequence length="401" mass="44482">MATPSAPSENTDVILTISFNQDGKTISVGHHNGYMFYKTPELLENTSLMYEGETSSNPHLRELVVVERLYSSSLIVMVSQIEPRVMRVYHYATRNYICDHRFNKSVLNVKLNRERIVVCTEDCIYIYNLKDMKSMHSIQDTPLNQLGIIDLSLANSNIFLAYPGSAETGSVHIFDPINLSSVNTFVAHDGPLAAIKFNSDGTKLATASTKGTVIRVYGVPHGERLFEFRRGMSRYVSIHSLAFSPDSNYLCSSSNTETVHVFKLEKTEEHQTEAAPEPSSWFGMFNKKVNDYMPSQVTELITTERSFATAKLPGVTKRNLVTVLSHKQQNYVVVATSEGFVYCYRLDPAGGELDLVKQHKIGPGAEGTMRGPASSVGNSDSDMAPNVDDPDDFPPMTHSSG</sequence>
<keyword evidence="3" id="KW-0072">Autophagy</keyword>
<keyword evidence="2" id="KW-0677">Repeat</keyword>
<evidence type="ECO:0000313" key="7">
    <source>
        <dbReference type="Proteomes" id="UP000494206"/>
    </source>
</evidence>
<dbReference type="Gene3D" id="2.130.10.10">
    <property type="entry name" value="YVTN repeat-like/Quinoprotein amine dehydrogenase"/>
    <property type="match status" value="1"/>
</dbReference>
<keyword evidence="1" id="KW-0853">WD repeat</keyword>
<dbReference type="SUPFAM" id="SSF50978">
    <property type="entry name" value="WD40 repeat-like"/>
    <property type="match status" value="1"/>
</dbReference>
<reference evidence="6 7" key="1">
    <citation type="submission" date="2020-04" db="EMBL/GenBank/DDBJ databases">
        <authorList>
            <person name="Laetsch R D."/>
            <person name="Stevens L."/>
            <person name="Kumar S."/>
            <person name="Blaxter L. M."/>
        </authorList>
    </citation>
    <scope>NUCLEOTIDE SEQUENCE [LARGE SCALE GENOMIC DNA]</scope>
</reference>
<protein>
    <recommendedName>
        <fullName evidence="8">WD repeat domain phosphoinositide-interacting protein 2</fullName>
    </recommendedName>
</protein>
<comment type="caution">
    <text evidence="6">The sequence shown here is derived from an EMBL/GenBank/DDBJ whole genome shotgun (WGS) entry which is preliminary data.</text>
</comment>
<dbReference type="GO" id="GO:0005737">
    <property type="term" value="C:cytoplasm"/>
    <property type="evidence" value="ECO:0007669"/>
    <property type="project" value="UniProtKB-ARBA"/>
</dbReference>
<dbReference type="InterPro" id="IPR036322">
    <property type="entry name" value="WD40_repeat_dom_sf"/>
</dbReference>
<evidence type="ECO:0008006" key="8">
    <source>
        <dbReference type="Google" id="ProtNLM"/>
    </source>
</evidence>